<dbReference type="RefSeq" id="WP_145081131.1">
    <property type="nucleotide sequence ID" value="NZ_CP036298.1"/>
</dbReference>
<organism evidence="1 2">
    <name type="scientific">Aureliella helgolandensis</name>
    <dbReference type="NCBI Taxonomy" id="2527968"/>
    <lineage>
        <taxon>Bacteria</taxon>
        <taxon>Pseudomonadati</taxon>
        <taxon>Planctomycetota</taxon>
        <taxon>Planctomycetia</taxon>
        <taxon>Pirellulales</taxon>
        <taxon>Pirellulaceae</taxon>
        <taxon>Aureliella</taxon>
    </lineage>
</organism>
<evidence type="ECO:0000313" key="1">
    <source>
        <dbReference type="EMBL" id="QDV25691.1"/>
    </source>
</evidence>
<dbReference type="EMBL" id="CP036298">
    <property type="protein sequence ID" value="QDV25691.1"/>
    <property type="molecule type" value="Genomic_DNA"/>
</dbReference>
<dbReference type="KEGG" id="ahel:Q31a_40180"/>
<sequence>MSIDVRLFFYAIWQLIIDCKADCFMSTQGQCRRAGWGVALLSLLAELDESRACGRGRSGCIQDPLSGGNHFSLLTGLLI</sequence>
<protein>
    <submittedName>
        <fullName evidence="1">Uncharacterized protein</fullName>
    </submittedName>
</protein>
<keyword evidence="2" id="KW-1185">Reference proteome</keyword>
<name>A0A518GAR2_9BACT</name>
<gene>
    <name evidence="1" type="ORF">Q31a_40180</name>
</gene>
<reference evidence="1 2" key="1">
    <citation type="submission" date="2019-02" db="EMBL/GenBank/DDBJ databases">
        <title>Deep-cultivation of Planctomycetes and their phenomic and genomic characterization uncovers novel biology.</title>
        <authorList>
            <person name="Wiegand S."/>
            <person name="Jogler M."/>
            <person name="Boedeker C."/>
            <person name="Pinto D."/>
            <person name="Vollmers J."/>
            <person name="Rivas-Marin E."/>
            <person name="Kohn T."/>
            <person name="Peeters S.H."/>
            <person name="Heuer A."/>
            <person name="Rast P."/>
            <person name="Oberbeckmann S."/>
            <person name="Bunk B."/>
            <person name="Jeske O."/>
            <person name="Meyerdierks A."/>
            <person name="Storesund J.E."/>
            <person name="Kallscheuer N."/>
            <person name="Luecker S."/>
            <person name="Lage O.M."/>
            <person name="Pohl T."/>
            <person name="Merkel B.J."/>
            <person name="Hornburger P."/>
            <person name="Mueller R.-W."/>
            <person name="Bruemmer F."/>
            <person name="Labrenz M."/>
            <person name="Spormann A.M."/>
            <person name="Op den Camp H."/>
            <person name="Overmann J."/>
            <person name="Amann R."/>
            <person name="Jetten M.S.M."/>
            <person name="Mascher T."/>
            <person name="Medema M.H."/>
            <person name="Devos D.P."/>
            <person name="Kaster A.-K."/>
            <person name="Ovreas L."/>
            <person name="Rohde M."/>
            <person name="Galperin M.Y."/>
            <person name="Jogler C."/>
        </authorList>
    </citation>
    <scope>NUCLEOTIDE SEQUENCE [LARGE SCALE GENOMIC DNA]</scope>
    <source>
        <strain evidence="1 2">Q31a</strain>
    </source>
</reference>
<evidence type="ECO:0000313" key="2">
    <source>
        <dbReference type="Proteomes" id="UP000318017"/>
    </source>
</evidence>
<proteinExistence type="predicted"/>
<dbReference type="Proteomes" id="UP000318017">
    <property type="component" value="Chromosome"/>
</dbReference>
<dbReference type="AlphaFoldDB" id="A0A518GAR2"/>
<accession>A0A518GAR2</accession>